<dbReference type="AlphaFoldDB" id="T1KL39"/>
<feature type="transmembrane region" description="Helical" evidence="1">
    <location>
        <begin position="251"/>
        <end position="272"/>
    </location>
</feature>
<accession>T1KL39</accession>
<reference evidence="3" key="1">
    <citation type="submission" date="2011-08" db="EMBL/GenBank/DDBJ databases">
        <authorList>
            <person name="Rombauts S."/>
        </authorList>
    </citation>
    <scope>NUCLEOTIDE SEQUENCE</scope>
    <source>
        <strain evidence="3">London</strain>
    </source>
</reference>
<feature type="transmembrane region" description="Helical" evidence="1">
    <location>
        <begin position="183"/>
        <end position="204"/>
    </location>
</feature>
<feature type="transmembrane region" description="Helical" evidence="1">
    <location>
        <begin position="140"/>
        <end position="163"/>
    </location>
</feature>
<evidence type="ECO:0008006" key="4">
    <source>
        <dbReference type="Google" id="ProtNLM"/>
    </source>
</evidence>
<feature type="transmembrane region" description="Helical" evidence="1">
    <location>
        <begin position="85"/>
        <end position="107"/>
    </location>
</feature>
<dbReference type="KEGG" id="tut:107365121"/>
<keyword evidence="1" id="KW-1133">Transmembrane helix</keyword>
<evidence type="ECO:0000313" key="3">
    <source>
        <dbReference type="Proteomes" id="UP000015104"/>
    </source>
</evidence>
<sequence>MSSNLIKPFQILGQNKIPTTPIKPPIPDHLRFRILPIFPGRVNLISFLTFTLLFASTLGHDIAMFFGYLPRFDFCGLLTFSGSSIITVLGGDIFINALLVIVFLFPLDYSQYEEAWRLVGFSLNDPFITDELKRAKKETLIFAILFLITWLCYLPGCVYIAVIQPHEAGLIQMAFETSHQVSYPLVGILVFIKVHTLFTSSSLIRASFILIKKSIKAHPEVTWSLQSLRYYRQIYTATIELTSTANNIWSAYLSFMYPAFNIMGLVSLYTMISGSYDFSRYFILGSSSLSLFWTSSFMNKYIIGINVEAASVYDVVYQKSLLDLGEKYMMETMLFLERIGRADVGYRLHGSFVFSPTLMASMVTLGVTIIIAFPSFAH</sequence>
<dbReference type="Proteomes" id="UP000015104">
    <property type="component" value="Unassembled WGS sequence"/>
</dbReference>
<organism evidence="2 3">
    <name type="scientific">Tetranychus urticae</name>
    <name type="common">Two-spotted spider mite</name>
    <dbReference type="NCBI Taxonomy" id="32264"/>
    <lineage>
        <taxon>Eukaryota</taxon>
        <taxon>Metazoa</taxon>
        <taxon>Ecdysozoa</taxon>
        <taxon>Arthropoda</taxon>
        <taxon>Chelicerata</taxon>
        <taxon>Arachnida</taxon>
        <taxon>Acari</taxon>
        <taxon>Acariformes</taxon>
        <taxon>Trombidiformes</taxon>
        <taxon>Prostigmata</taxon>
        <taxon>Eleutherengona</taxon>
        <taxon>Raphignathae</taxon>
        <taxon>Tetranychoidea</taxon>
        <taxon>Tetranychidae</taxon>
        <taxon>Tetranychus</taxon>
    </lineage>
</organism>
<feature type="transmembrane region" description="Helical" evidence="1">
    <location>
        <begin position="278"/>
        <end position="298"/>
    </location>
</feature>
<keyword evidence="1" id="KW-0812">Transmembrane</keyword>
<dbReference type="OMA" id="NTANRIW"/>
<keyword evidence="1" id="KW-0472">Membrane</keyword>
<dbReference type="EMBL" id="CAEY01000206">
    <property type="status" value="NOT_ANNOTATED_CDS"/>
    <property type="molecule type" value="Genomic_DNA"/>
</dbReference>
<keyword evidence="3" id="KW-1185">Reference proteome</keyword>
<evidence type="ECO:0000256" key="1">
    <source>
        <dbReference type="SAM" id="Phobius"/>
    </source>
</evidence>
<feature type="transmembrane region" description="Helical" evidence="1">
    <location>
        <begin position="42"/>
        <end position="65"/>
    </location>
</feature>
<reference evidence="2" key="2">
    <citation type="submission" date="2015-06" db="UniProtKB">
        <authorList>
            <consortium name="EnsemblMetazoa"/>
        </authorList>
    </citation>
    <scope>IDENTIFICATION</scope>
</reference>
<evidence type="ECO:0000313" key="2">
    <source>
        <dbReference type="EnsemblMetazoa" id="tetur14g01040.1"/>
    </source>
</evidence>
<dbReference type="RefSeq" id="XP_015788072.2">
    <property type="nucleotide sequence ID" value="XM_015932586.2"/>
</dbReference>
<name>T1KL39_TETUR</name>
<protein>
    <recommendedName>
        <fullName evidence="4">Gustatory receptor</fullName>
    </recommendedName>
</protein>
<dbReference type="EnsemblMetazoa" id="tetur14g01040.1">
    <property type="protein sequence ID" value="tetur14g01040.1"/>
    <property type="gene ID" value="tetur14g01040"/>
</dbReference>
<dbReference type="HOGENOM" id="CLU_710445_0_0_1"/>
<feature type="transmembrane region" description="Helical" evidence="1">
    <location>
        <begin position="357"/>
        <end position="377"/>
    </location>
</feature>
<dbReference type="GeneID" id="107365121"/>
<proteinExistence type="predicted"/>
<dbReference type="OrthoDB" id="10408102at2759"/>